<proteinExistence type="predicted"/>
<dbReference type="InterPro" id="IPR027417">
    <property type="entry name" value="P-loop_NTPase"/>
</dbReference>
<keyword evidence="1" id="KW-0677">Repeat</keyword>
<dbReference type="InterPro" id="IPR056884">
    <property type="entry name" value="NPHP3-like_N"/>
</dbReference>
<dbReference type="Gene3D" id="3.40.50.300">
    <property type="entry name" value="P-loop containing nucleotide triphosphate hydrolases"/>
    <property type="match status" value="1"/>
</dbReference>
<evidence type="ECO:0000313" key="4">
    <source>
        <dbReference type="Proteomes" id="UP001412239"/>
    </source>
</evidence>
<evidence type="ECO:0000259" key="2">
    <source>
        <dbReference type="Pfam" id="PF24883"/>
    </source>
</evidence>
<evidence type="ECO:0000256" key="1">
    <source>
        <dbReference type="ARBA" id="ARBA00022737"/>
    </source>
</evidence>
<dbReference type="Proteomes" id="UP001412239">
    <property type="component" value="Unassembled WGS sequence"/>
</dbReference>
<keyword evidence="4" id="KW-1185">Reference proteome</keyword>
<dbReference type="SUPFAM" id="SSF52540">
    <property type="entry name" value="P-loop containing nucleoside triphosphate hydrolases"/>
    <property type="match status" value="1"/>
</dbReference>
<dbReference type="PANTHER" id="PTHR10039">
    <property type="entry name" value="AMELOGENIN"/>
    <property type="match status" value="1"/>
</dbReference>
<accession>A0A292Q649</accession>
<reference evidence="3" key="1">
    <citation type="submission" date="2015-10" db="EMBL/GenBank/DDBJ databases">
        <authorList>
            <person name="Regsiter A."/>
            <person name="william w."/>
        </authorList>
    </citation>
    <scope>NUCLEOTIDE SEQUENCE</scope>
    <source>
        <strain evidence="3">Montdore</strain>
    </source>
</reference>
<protein>
    <recommendedName>
        <fullName evidence="2">Nephrocystin 3-like N-terminal domain-containing protein</fullName>
    </recommendedName>
</protein>
<dbReference type="EMBL" id="LN890949">
    <property type="protein sequence ID" value="CUS15219.1"/>
    <property type="molecule type" value="Genomic_DNA"/>
</dbReference>
<dbReference type="Pfam" id="PF24883">
    <property type="entry name" value="NPHP3_N"/>
    <property type="match status" value="1"/>
</dbReference>
<feature type="non-terminal residue" evidence="3">
    <location>
        <position position="1"/>
    </location>
</feature>
<name>A0A292Q649_9PEZI</name>
<dbReference type="AlphaFoldDB" id="A0A292Q649"/>
<feature type="domain" description="Nephrocystin 3-like N-terminal" evidence="2">
    <location>
        <begin position="1"/>
        <end position="96"/>
    </location>
</feature>
<dbReference type="PANTHER" id="PTHR10039:SF16">
    <property type="entry name" value="GPI INOSITOL-DEACYLASE"/>
    <property type="match status" value="1"/>
</dbReference>
<sequence length="340" mass="38476">MLLSIVGQLLEGISGRGFLDEVINLYHNSKAIGKSTDIKALKSAFLQIVKLSKKTFVILDALDEFPNETRESLLSWIRELTVDHDAGSLSILLTSRPEADIEKSLEPLTTFSISLQSNIIDPDIRSYIQNSLGDRDGLKEFTNEIKSEIEDTLVCRSQGMFRWVHCPLRILQKCITPAAVRAALRALPEDLDSVYLRILNSIHKTQREYIRRAMHWLAFSAKPLTLGHLSEAISLISICPSLISFEDTRTGNSSTQEDRKLRLAHFSVKEYLISQRAAQGPGAYYHISEEKANLLMGHACLSRILRHSAQGTINGNKVEKKSFLYHSARYWFVYIRSIED</sequence>
<gene>
    <name evidence="3" type="ORF">GSTUAT00000686001</name>
</gene>
<organism evidence="3 4">
    <name type="scientific">Tuber aestivum</name>
    <name type="common">summer truffle</name>
    <dbReference type="NCBI Taxonomy" id="59557"/>
    <lineage>
        <taxon>Eukaryota</taxon>
        <taxon>Fungi</taxon>
        <taxon>Dikarya</taxon>
        <taxon>Ascomycota</taxon>
        <taxon>Pezizomycotina</taxon>
        <taxon>Pezizomycetes</taxon>
        <taxon>Pezizales</taxon>
        <taxon>Tuberaceae</taxon>
        <taxon>Tuber</taxon>
    </lineage>
</organism>
<evidence type="ECO:0000313" key="3">
    <source>
        <dbReference type="EMBL" id="CUS15219.1"/>
    </source>
</evidence>